<protein>
    <submittedName>
        <fullName evidence="1">Uncharacterized protein</fullName>
    </submittedName>
</protein>
<dbReference type="Proteomes" id="UP001241169">
    <property type="component" value="Unassembled WGS sequence"/>
</dbReference>
<evidence type="ECO:0000313" key="2">
    <source>
        <dbReference type="Proteomes" id="UP001241169"/>
    </source>
</evidence>
<reference evidence="1 2" key="1">
    <citation type="submission" date="2016-10" db="EMBL/GenBank/DDBJ databases">
        <title>The genome sequence of Colletotrichum fioriniae PJ7.</title>
        <authorList>
            <person name="Baroncelli R."/>
        </authorList>
    </citation>
    <scope>NUCLEOTIDE SEQUENCE [LARGE SCALE GENOMIC DNA]</scope>
    <source>
        <strain evidence="1 2">IMI 384185</strain>
    </source>
</reference>
<keyword evidence="2" id="KW-1185">Reference proteome</keyword>
<sequence length="330" mass="39240">RIHTALVELSKYGLDDFLEGPEVFDIYFETFPAIAGFRILLEYAGRRRYQSFPFRKRLQHFRTIVWMAPDGQLSLDELYFLLPETKNLTIDDLVSSRSTGYCSLFHSLAYGLVRQTAKSYAIDREPMSQIQWCGLLRTCLQLDPAGLYHLEEAEFCCYAPVRIQTPFSFLLEYAPHFMINFVSSGRWPSFLQRIQRIMSVWLDVLTLNGTDLLEYGRKERRLYDEGLILQHTYYELSHVSYGQRLLGITYGKSKDDWRFWWVAEYEHYVGDFWEMVHQVDLDVKVPGSWVDECDYDHYSPYREERPRGLWFLEEHMPLIWSEHREVKAPL</sequence>
<evidence type="ECO:0000313" key="1">
    <source>
        <dbReference type="EMBL" id="KAK1547030.1"/>
    </source>
</evidence>
<proteinExistence type="predicted"/>
<accession>A0ABQ9T5I5</accession>
<organism evidence="1 2">
    <name type="scientific">Colletotrichum paranaense</name>
    <dbReference type="NCBI Taxonomy" id="1914294"/>
    <lineage>
        <taxon>Eukaryota</taxon>
        <taxon>Fungi</taxon>
        <taxon>Dikarya</taxon>
        <taxon>Ascomycota</taxon>
        <taxon>Pezizomycotina</taxon>
        <taxon>Sordariomycetes</taxon>
        <taxon>Hypocreomycetidae</taxon>
        <taxon>Glomerellales</taxon>
        <taxon>Glomerellaceae</taxon>
        <taxon>Colletotrichum</taxon>
        <taxon>Colletotrichum acutatum species complex</taxon>
    </lineage>
</organism>
<name>A0ABQ9T5I5_9PEZI</name>
<dbReference type="GeneID" id="85369186"/>
<comment type="caution">
    <text evidence="1">The sequence shown here is derived from an EMBL/GenBank/DDBJ whole genome shotgun (WGS) entry which is preliminary data.</text>
</comment>
<feature type="non-terminal residue" evidence="1">
    <location>
        <position position="1"/>
    </location>
</feature>
<dbReference type="RefSeq" id="XP_060356144.1">
    <property type="nucleotide sequence ID" value="XM_060485287.1"/>
</dbReference>
<dbReference type="EMBL" id="MOPA01000001">
    <property type="protein sequence ID" value="KAK1547030.1"/>
    <property type="molecule type" value="Genomic_DNA"/>
</dbReference>
<gene>
    <name evidence="1" type="ORF">CPAR01_00997</name>
</gene>